<protein>
    <recommendedName>
        <fullName evidence="10">Cytochrome P450</fullName>
    </recommendedName>
</protein>
<evidence type="ECO:0000256" key="1">
    <source>
        <dbReference type="ARBA" id="ARBA00010617"/>
    </source>
</evidence>
<dbReference type="PROSITE" id="PS00086">
    <property type="entry name" value="CYTOCHROME_P450"/>
    <property type="match status" value="1"/>
</dbReference>
<comment type="similarity">
    <text evidence="1 7">Belongs to the cytochrome P450 family.</text>
</comment>
<dbReference type="GO" id="GO:0004497">
    <property type="term" value="F:monooxygenase activity"/>
    <property type="evidence" value="ECO:0007669"/>
    <property type="project" value="UniProtKB-KW"/>
</dbReference>
<proteinExistence type="inferred from homology"/>
<keyword evidence="5 7" id="KW-0408">Iron</keyword>
<dbReference type="Pfam" id="PF00067">
    <property type="entry name" value="p450"/>
    <property type="match status" value="1"/>
</dbReference>
<dbReference type="Gene3D" id="1.10.630.10">
    <property type="entry name" value="Cytochrome P450"/>
    <property type="match status" value="1"/>
</dbReference>
<keyword evidence="2 7" id="KW-0349">Heme</keyword>
<dbReference type="SUPFAM" id="SSF48264">
    <property type="entry name" value="Cytochrome P450"/>
    <property type="match status" value="1"/>
</dbReference>
<dbReference type="AlphaFoldDB" id="A0A1H0B1B5"/>
<dbReference type="InterPro" id="IPR036396">
    <property type="entry name" value="Cyt_P450_sf"/>
</dbReference>
<dbReference type="PANTHER" id="PTHR46696">
    <property type="entry name" value="P450, PUTATIVE (EUROFUNG)-RELATED"/>
    <property type="match status" value="1"/>
</dbReference>
<dbReference type="InterPro" id="IPR017972">
    <property type="entry name" value="Cyt_P450_CS"/>
</dbReference>
<evidence type="ECO:0000256" key="5">
    <source>
        <dbReference type="ARBA" id="ARBA00023004"/>
    </source>
</evidence>
<dbReference type="InterPro" id="IPR002397">
    <property type="entry name" value="Cyt_P450_B"/>
</dbReference>
<evidence type="ECO:0000256" key="6">
    <source>
        <dbReference type="ARBA" id="ARBA00023033"/>
    </source>
</evidence>
<dbReference type="EMBL" id="LT629701">
    <property type="protein sequence ID" value="SDN39376.1"/>
    <property type="molecule type" value="Genomic_DNA"/>
</dbReference>
<reference evidence="8 9" key="1">
    <citation type="submission" date="2016-10" db="EMBL/GenBank/DDBJ databases">
        <authorList>
            <person name="de Groot N.N."/>
        </authorList>
    </citation>
    <scope>NUCLEOTIDE SEQUENCE [LARGE SCALE GENOMIC DNA]</scope>
    <source>
        <strain evidence="8 9">DSM 44149</strain>
    </source>
</reference>
<dbReference type="GO" id="GO:0016705">
    <property type="term" value="F:oxidoreductase activity, acting on paired donors, with incorporation or reduction of molecular oxygen"/>
    <property type="evidence" value="ECO:0007669"/>
    <property type="project" value="InterPro"/>
</dbReference>
<dbReference type="STRING" id="211114.SAMN04489726_6412"/>
<name>A0A1H0B1B5_ALLAB</name>
<evidence type="ECO:0000313" key="8">
    <source>
        <dbReference type="EMBL" id="SDN39376.1"/>
    </source>
</evidence>
<dbReference type="RefSeq" id="WP_030427034.1">
    <property type="nucleotide sequence ID" value="NZ_JOEF01000001.1"/>
</dbReference>
<keyword evidence="9" id="KW-1185">Reference proteome</keyword>
<dbReference type="PRINTS" id="PR00359">
    <property type="entry name" value="BP450"/>
</dbReference>
<evidence type="ECO:0000313" key="9">
    <source>
        <dbReference type="Proteomes" id="UP000183376"/>
    </source>
</evidence>
<evidence type="ECO:0000256" key="4">
    <source>
        <dbReference type="ARBA" id="ARBA00023002"/>
    </source>
</evidence>
<dbReference type="FunFam" id="1.10.630.10:FF:000018">
    <property type="entry name" value="Cytochrome P450 monooxygenase"/>
    <property type="match status" value="1"/>
</dbReference>
<dbReference type="GO" id="GO:0005506">
    <property type="term" value="F:iron ion binding"/>
    <property type="evidence" value="ECO:0007669"/>
    <property type="project" value="InterPro"/>
</dbReference>
<keyword evidence="4 7" id="KW-0560">Oxidoreductase</keyword>
<keyword evidence="3 7" id="KW-0479">Metal-binding</keyword>
<dbReference type="PANTHER" id="PTHR46696:SF1">
    <property type="entry name" value="CYTOCHROME P450 YJIB-RELATED"/>
    <property type="match status" value="1"/>
</dbReference>
<evidence type="ECO:0000256" key="7">
    <source>
        <dbReference type="RuleBase" id="RU000461"/>
    </source>
</evidence>
<accession>A0A1H0B1B5</accession>
<dbReference type="InterPro" id="IPR001128">
    <property type="entry name" value="Cyt_P450"/>
</dbReference>
<organism evidence="8 9">
    <name type="scientific">Allokutzneria albata</name>
    <name type="common">Kibdelosporangium albatum</name>
    <dbReference type="NCBI Taxonomy" id="211114"/>
    <lineage>
        <taxon>Bacteria</taxon>
        <taxon>Bacillati</taxon>
        <taxon>Actinomycetota</taxon>
        <taxon>Actinomycetes</taxon>
        <taxon>Pseudonocardiales</taxon>
        <taxon>Pseudonocardiaceae</taxon>
        <taxon>Allokutzneria</taxon>
    </lineage>
</organism>
<keyword evidence="6 7" id="KW-0503">Monooxygenase</keyword>
<dbReference type="GO" id="GO:0020037">
    <property type="term" value="F:heme binding"/>
    <property type="evidence" value="ECO:0007669"/>
    <property type="project" value="InterPro"/>
</dbReference>
<evidence type="ECO:0000256" key="2">
    <source>
        <dbReference type="ARBA" id="ARBA00022617"/>
    </source>
</evidence>
<dbReference type="eggNOG" id="COG2124">
    <property type="taxonomic scope" value="Bacteria"/>
</dbReference>
<dbReference type="Proteomes" id="UP000183376">
    <property type="component" value="Chromosome I"/>
</dbReference>
<dbReference type="PRINTS" id="PR00385">
    <property type="entry name" value="P450"/>
</dbReference>
<dbReference type="CDD" id="cd11030">
    <property type="entry name" value="CYP105-like"/>
    <property type="match status" value="1"/>
</dbReference>
<sequence length="401" mass="44100">MTTENTEIPRFPMARRPGFDPPAEYERLRAELPVAPVRLRHGQTAWLVTRYADVRRVLSDPARFSSDPAKPGYPQLRPVVDEAAKPGSFLVTDPPLHTKYRRILAAEFSAARMEALRPAVTEIVDDCVDALSAATRPADLVRHLSVPVPARVISLLLGVPETDREFFIDRSRRHLDRSLPADQVGTALAELEDYLDRLITRRTADPGADLLSRLAVRHLRTGELTREEFVGMSVLLLVGGFETTANAIALSVLALHEQPGQWAALVADPDRAAGAADELLRYLGLAQHGVVRAAVADVEVGGQVIKAGEGVVVALSSANRDAGHYADADRLDVCRPAGDHMTFGWGMHKCIGQHLARLELDVVLRTLVRRTPGLRVSVPLRELEFLMDAPFYGVRELPVTW</sequence>
<evidence type="ECO:0000256" key="3">
    <source>
        <dbReference type="ARBA" id="ARBA00022723"/>
    </source>
</evidence>
<evidence type="ECO:0008006" key="10">
    <source>
        <dbReference type="Google" id="ProtNLM"/>
    </source>
</evidence>
<gene>
    <name evidence="8" type="ORF">SAMN04489726_6412</name>
</gene>